<feature type="compositionally biased region" description="Basic residues" evidence="1">
    <location>
        <begin position="36"/>
        <end position="53"/>
    </location>
</feature>
<feature type="region of interest" description="Disordered" evidence="1">
    <location>
        <begin position="28"/>
        <end position="146"/>
    </location>
</feature>
<name>A0ABR4NGT9_9FUNG</name>
<proteinExistence type="predicted"/>
<evidence type="ECO:0000259" key="3">
    <source>
        <dbReference type="SMART" id="SM00198"/>
    </source>
</evidence>
<dbReference type="SMART" id="SM00198">
    <property type="entry name" value="SCP"/>
    <property type="match status" value="1"/>
</dbReference>
<dbReference type="InterPro" id="IPR014044">
    <property type="entry name" value="CAP_dom"/>
</dbReference>
<accession>A0ABR4NGT9</accession>
<comment type="caution">
    <text evidence="4">The sequence shown here is derived from an EMBL/GenBank/DDBJ whole genome shotgun (WGS) entry which is preliminary data.</text>
</comment>
<gene>
    <name evidence="4" type="ORF">HK105_201579</name>
</gene>
<keyword evidence="5" id="KW-1185">Reference proteome</keyword>
<feature type="domain" description="SCP" evidence="3">
    <location>
        <begin position="146"/>
        <end position="277"/>
    </location>
</feature>
<dbReference type="InterPro" id="IPR018244">
    <property type="entry name" value="Allrgn_V5/Tpx1_CS"/>
</dbReference>
<dbReference type="InterPro" id="IPR001283">
    <property type="entry name" value="CRISP-related"/>
</dbReference>
<evidence type="ECO:0000256" key="2">
    <source>
        <dbReference type="SAM" id="SignalP"/>
    </source>
</evidence>
<keyword evidence="2" id="KW-0732">Signal</keyword>
<feature type="chain" id="PRO_5046735218" description="SCP domain-containing protein" evidence="2">
    <location>
        <begin position="20"/>
        <end position="285"/>
    </location>
</feature>
<feature type="compositionally biased region" description="Low complexity" evidence="1">
    <location>
        <begin position="119"/>
        <end position="132"/>
    </location>
</feature>
<evidence type="ECO:0000313" key="5">
    <source>
        <dbReference type="Proteomes" id="UP001527925"/>
    </source>
</evidence>
<reference evidence="4 5" key="1">
    <citation type="submission" date="2023-09" db="EMBL/GenBank/DDBJ databases">
        <title>Pangenome analysis of Batrachochytrium dendrobatidis and related Chytrids.</title>
        <authorList>
            <person name="Yacoub M.N."/>
            <person name="Stajich J.E."/>
            <person name="James T.Y."/>
        </authorList>
    </citation>
    <scope>NUCLEOTIDE SEQUENCE [LARGE SCALE GENOMIC DNA]</scope>
    <source>
        <strain evidence="4 5">JEL0888</strain>
    </source>
</reference>
<evidence type="ECO:0000256" key="1">
    <source>
        <dbReference type="SAM" id="MobiDB-lite"/>
    </source>
</evidence>
<dbReference type="InterPro" id="IPR035940">
    <property type="entry name" value="CAP_sf"/>
</dbReference>
<evidence type="ECO:0000313" key="4">
    <source>
        <dbReference type="EMBL" id="KAL2918745.1"/>
    </source>
</evidence>
<feature type="compositionally biased region" description="Pro residues" evidence="1">
    <location>
        <begin position="83"/>
        <end position="118"/>
    </location>
</feature>
<dbReference type="EMBL" id="JADGIZ020000005">
    <property type="protein sequence ID" value="KAL2918745.1"/>
    <property type="molecule type" value="Genomic_DNA"/>
</dbReference>
<sequence length="285" mass="30104">MKIAAAIISALSLVTLASAAEEVTGRPRINPVNVSHKSKRAPKSAGAHSKRQYSKAGNPCKKPVSYTEKPSAYGFASKKASPSPTPSPKPVVKPAPQPPPTAAKPSPKPAAKPSPKPAAKPAVTTKKPAAAPSPAPRKDGNSGLSGQAAECLSVHNFYRGLVGSRALSWSRTLEASATAYAKQLTGRAFQHSSTPFGENLDRLTGGVLTCTHGLKTFFDEFKFYDGRPIQDDALFEKYGHFTQVVWPATTQVGCGIANNGNEYNLVCHYNPAGNVIGQRAPVYRG</sequence>
<dbReference type="PRINTS" id="PR00837">
    <property type="entry name" value="V5TPXLIKE"/>
</dbReference>
<organism evidence="4 5">
    <name type="scientific">Polyrhizophydium stewartii</name>
    <dbReference type="NCBI Taxonomy" id="2732419"/>
    <lineage>
        <taxon>Eukaryota</taxon>
        <taxon>Fungi</taxon>
        <taxon>Fungi incertae sedis</taxon>
        <taxon>Chytridiomycota</taxon>
        <taxon>Chytridiomycota incertae sedis</taxon>
        <taxon>Chytridiomycetes</taxon>
        <taxon>Rhizophydiales</taxon>
        <taxon>Rhizophydiales incertae sedis</taxon>
        <taxon>Polyrhizophydium</taxon>
    </lineage>
</organism>
<protein>
    <recommendedName>
        <fullName evidence="3">SCP domain-containing protein</fullName>
    </recommendedName>
</protein>
<dbReference type="Pfam" id="PF00188">
    <property type="entry name" value="CAP"/>
    <property type="match status" value="1"/>
</dbReference>
<dbReference type="Proteomes" id="UP001527925">
    <property type="component" value="Unassembled WGS sequence"/>
</dbReference>
<feature type="signal peptide" evidence="2">
    <location>
        <begin position="1"/>
        <end position="19"/>
    </location>
</feature>
<dbReference type="PROSITE" id="PS01009">
    <property type="entry name" value="CRISP_1"/>
    <property type="match status" value="1"/>
</dbReference>
<dbReference type="SUPFAM" id="SSF55797">
    <property type="entry name" value="PR-1-like"/>
    <property type="match status" value="1"/>
</dbReference>
<dbReference type="Gene3D" id="3.40.33.10">
    <property type="entry name" value="CAP"/>
    <property type="match status" value="1"/>
</dbReference>
<dbReference type="PANTHER" id="PTHR10334">
    <property type="entry name" value="CYSTEINE-RICH SECRETORY PROTEIN-RELATED"/>
    <property type="match status" value="1"/>
</dbReference>